<evidence type="ECO:0000256" key="1">
    <source>
        <dbReference type="SAM" id="MobiDB-lite"/>
    </source>
</evidence>
<name>A0A1W2GQN1_REIFA</name>
<dbReference type="STRING" id="692418.SAMN04488029_3989"/>
<feature type="region of interest" description="Disordered" evidence="1">
    <location>
        <begin position="1"/>
        <end position="33"/>
    </location>
</feature>
<proteinExistence type="predicted"/>
<evidence type="ECO:0000313" key="3">
    <source>
        <dbReference type="Proteomes" id="UP000192472"/>
    </source>
</evidence>
<dbReference type="AlphaFoldDB" id="A0A1W2GQN1"/>
<dbReference type="Proteomes" id="UP000192472">
    <property type="component" value="Unassembled WGS sequence"/>
</dbReference>
<keyword evidence="3" id="KW-1185">Reference proteome</keyword>
<organism evidence="2 3">
    <name type="scientific">Reichenbachiella faecimaris</name>
    <dbReference type="NCBI Taxonomy" id="692418"/>
    <lineage>
        <taxon>Bacteria</taxon>
        <taxon>Pseudomonadati</taxon>
        <taxon>Bacteroidota</taxon>
        <taxon>Cytophagia</taxon>
        <taxon>Cytophagales</taxon>
        <taxon>Reichenbachiellaceae</taxon>
        <taxon>Reichenbachiella</taxon>
    </lineage>
</organism>
<dbReference type="RefSeq" id="WP_176214856.1">
    <property type="nucleotide sequence ID" value="NZ_FWYF01000005.1"/>
</dbReference>
<reference evidence="2 3" key="1">
    <citation type="submission" date="2017-04" db="EMBL/GenBank/DDBJ databases">
        <authorList>
            <person name="Afonso C.L."/>
            <person name="Miller P.J."/>
            <person name="Scott M.A."/>
            <person name="Spackman E."/>
            <person name="Goraichik I."/>
            <person name="Dimitrov K.M."/>
            <person name="Suarez D.L."/>
            <person name="Swayne D.E."/>
        </authorList>
    </citation>
    <scope>NUCLEOTIDE SEQUENCE [LARGE SCALE GENOMIC DNA]</scope>
    <source>
        <strain evidence="2 3">DSM 26133</strain>
    </source>
</reference>
<feature type="compositionally biased region" description="Basic and acidic residues" evidence="1">
    <location>
        <begin position="1"/>
        <end position="10"/>
    </location>
</feature>
<evidence type="ECO:0000313" key="2">
    <source>
        <dbReference type="EMBL" id="SMD38990.1"/>
    </source>
</evidence>
<gene>
    <name evidence="2" type="ORF">SAMN04488029_3989</name>
</gene>
<protein>
    <submittedName>
        <fullName evidence="2">Uncharacterized protein</fullName>
    </submittedName>
</protein>
<accession>A0A1W2GQN1</accession>
<sequence>MSKKVDKIDNPLENLDDNNITNVDPTKIGGLDRNVAEEFDEGALEWTKSRGKKKDKK</sequence>
<dbReference type="EMBL" id="FWYF01000005">
    <property type="protein sequence ID" value="SMD38990.1"/>
    <property type="molecule type" value="Genomic_DNA"/>
</dbReference>